<evidence type="ECO:0000313" key="2">
    <source>
        <dbReference type="EMBL" id="NYD58337.1"/>
    </source>
</evidence>
<dbReference type="RefSeq" id="WP_258016925.1">
    <property type="nucleotide sequence ID" value="NZ_CP059163.1"/>
</dbReference>
<sequence>MPATSSATPPGQGPPLPGRAIMDQWWRDITFLHWPVDPAVVAPMMPRGVRPDLYDGAAWVGLIPFRMVDAGVGEGHPAPWLGTFLETNVRLYSTDDRGRHGVVFRSLDADRLAVVAGANAGFGVPYKWARMSAGRRDGGWRYEMRRRTGGRPRSVIDVEVGEPVDPDPLELFLTARFGLHTSVLGRTLWVPNTHGPWPLHRARVRELHDELVTAAGLPGVATTPPVSVLHSPGVRTRFGTPQPVR</sequence>
<dbReference type="SUPFAM" id="SSF160104">
    <property type="entry name" value="Acetoacetate decarboxylase-like"/>
    <property type="match status" value="1"/>
</dbReference>
<keyword evidence="3" id="KW-1185">Reference proteome</keyword>
<gene>
    <name evidence="2" type="ORF">BKA08_002575</name>
</gene>
<feature type="region of interest" description="Disordered" evidence="1">
    <location>
        <begin position="223"/>
        <end position="245"/>
    </location>
</feature>
<evidence type="ECO:0008006" key="4">
    <source>
        <dbReference type="Google" id="ProtNLM"/>
    </source>
</evidence>
<dbReference type="EMBL" id="JACCBE010000001">
    <property type="protein sequence ID" value="NYD58337.1"/>
    <property type="molecule type" value="Genomic_DNA"/>
</dbReference>
<protein>
    <recommendedName>
        <fullName evidence="4">DUF2071 domain-containing protein</fullName>
    </recommendedName>
</protein>
<proteinExistence type="predicted"/>
<dbReference type="Proteomes" id="UP000516957">
    <property type="component" value="Unassembled WGS sequence"/>
</dbReference>
<comment type="caution">
    <text evidence="2">The sequence shown here is derived from an EMBL/GenBank/DDBJ whole genome shotgun (WGS) entry which is preliminary data.</text>
</comment>
<evidence type="ECO:0000313" key="3">
    <source>
        <dbReference type="Proteomes" id="UP000516957"/>
    </source>
</evidence>
<dbReference type="InterPro" id="IPR018644">
    <property type="entry name" value="DUF2071"/>
</dbReference>
<reference evidence="2 3" key="1">
    <citation type="submission" date="2020-07" db="EMBL/GenBank/DDBJ databases">
        <title>Sequencing the genomes of 1000 actinobacteria strains.</title>
        <authorList>
            <person name="Klenk H.-P."/>
        </authorList>
    </citation>
    <scope>NUCLEOTIDE SEQUENCE [LARGE SCALE GENOMIC DNA]</scope>
    <source>
        <strain evidence="2 3">DSM 18965</strain>
    </source>
</reference>
<dbReference type="AlphaFoldDB" id="A0A7Y9F2D6"/>
<dbReference type="InterPro" id="IPR023375">
    <property type="entry name" value="ADC_dom_sf"/>
</dbReference>
<dbReference type="PANTHER" id="PTHR39186">
    <property type="entry name" value="DUF2071 FAMILY PROTEIN"/>
    <property type="match status" value="1"/>
</dbReference>
<evidence type="ECO:0000256" key="1">
    <source>
        <dbReference type="SAM" id="MobiDB-lite"/>
    </source>
</evidence>
<dbReference type="PANTHER" id="PTHR39186:SF1">
    <property type="entry name" value="DUF2071 DOMAIN-CONTAINING PROTEIN"/>
    <property type="match status" value="1"/>
</dbReference>
<dbReference type="Pfam" id="PF09844">
    <property type="entry name" value="DUF2071"/>
    <property type="match status" value="1"/>
</dbReference>
<accession>A0A7Y9F2D6</accession>
<name>A0A7Y9F2D6_9ACTN</name>
<dbReference type="Gene3D" id="2.40.400.10">
    <property type="entry name" value="Acetoacetate decarboxylase-like"/>
    <property type="match status" value="1"/>
</dbReference>
<organism evidence="2 3">
    <name type="scientific">Nocardioides marinisabuli</name>
    <dbReference type="NCBI Taxonomy" id="419476"/>
    <lineage>
        <taxon>Bacteria</taxon>
        <taxon>Bacillati</taxon>
        <taxon>Actinomycetota</taxon>
        <taxon>Actinomycetes</taxon>
        <taxon>Propionibacteriales</taxon>
        <taxon>Nocardioidaceae</taxon>
        <taxon>Nocardioides</taxon>
    </lineage>
</organism>